<comment type="similarity">
    <text evidence="5">Belongs to the EutC family.</text>
</comment>
<sequence>MSTEVQQDPWEPLRRHTPARIGIGRAGTSLPTRELLDFNAAHAQARDAVLTPLDVAALGADLSGAGWAWLSVQSRAAGRDIYLRRPDLGRRLDEASLEHLRSLPPEPSPESEPAPAPLDLVIVLGDGLSAVATQRHALPLLSPLKQALGGHMRIGPLLIATQARVALGDEIGAVLGARAVLVLLGERPGLSSPDSLGAYLTFGPALGRSDAERNCVSNIRPAGLVPELAAQRLAWLLREALRRGLSGVGLKDDSERELLGGP</sequence>
<comment type="subunit">
    <text evidence="5">The basic unit is a heterodimer which dimerizes to form tetramers. The heterotetramers trimerize; 6 large subunits form a core ring with 6 small subunits projecting outwards.</text>
</comment>
<dbReference type="InterPro" id="IPR042251">
    <property type="entry name" value="EutC_C"/>
</dbReference>
<dbReference type="PIRSF" id="PIRSF018982">
    <property type="entry name" value="EutC"/>
    <property type="match status" value="1"/>
</dbReference>
<protein>
    <recommendedName>
        <fullName evidence="5">Ethanolamine ammonia-lyase small subunit</fullName>
        <shortName evidence="5">EAL small subunit</shortName>
        <ecNumber evidence="5">4.3.1.7</ecNumber>
    </recommendedName>
</protein>
<keyword evidence="7" id="KW-1185">Reference proteome</keyword>
<dbReference type="NCBIfam" id="NF003971">
    <property type="entry name" value="PRK05465.1"/>
    <property type="match status" value="1"/>
</dbReference>
<evidence type="ECO:0000256" key="2">
    <source>
        <dbReference type="ARBA" id="ARBA00023239"/>
    </source>
</evidence>
<keyword evidence="1 5" id="KW-0846">Cobalamin</keyword>
<proteinExistence type="inferred from homology"/>
<dbReference type="RefSeq" id="WP_273598830.1">
    <property type="nucleotide sequence ID" value="NZ_JAQQXT010000001.1"/>
</dbReference>
<dbReference type="Pfam" id="PF05985">
    <property type="entry name" value="EutC"/>
    <property type="match status" value="1"/>
</dbReference>
<dbReference type="Gene3D" id="3.40.50.11240">
    <property type="entry name" value="Ethanolamine ammonia-lyase light chain (EutC)"/>
    <property type="match status" value="1"/>
</dbReference>
<evidence type="ECO:0000313" key="6">
    <source>
        <dbReference type="EMBL" id="MDC8770384.1"/>
    </source>
</evidence>
<dbReference type="HAMAP" id="MF_00601">
    <property type="entry name" value="EutC"/>
    <property type="match status" value="1"/>
</dbReference>
<keyword evidence="3 5" id="KW-0170">Cobalt</keyword>
<reference evidence="6 7" key="1">
    <citation type="submission" date="2022-10" db="EMBL/GenBank/DDBJ databases">
        <title>Paucibacter sp. hw1 Genome sequencing.</title>
        <authorList>
            <person name="Park S."/>
        </authorList>
    </citation>
    <scope>NUCLEOTIDE SEQUENCE [LARGE SCALE GENOMIC DNA]</scope>
    <source>
        <strain evidence="7">hw1</strain>
    </source>
</reference>
<dbReference type="PANTHER" id="PTHR39330">
    <property type="entry name" value="ETHANOLAMINE AMMONIA-LYASE LIGHT CHAIN"/>
    <property type="match status" value="1"/>
</dbReference>
<feature type="binding site" evidence="5">
    <location>
        <position position="215"/>
    </location>
    <ligand>
        <name>adenosylcob(III)alamin</name>
        <dbReference type="ChEBI" id="CHEBI:18408"/>
    </ligand>
</feature>
<gene>
    <name evidence="5 6" type="primary">eutC</name>
    <name evidence="6" type="ORF">PRZ03_02285</name>
</gene>
<dbReference type="EMBL" id="JAQQXT010000001">
    <property type="protein sequence ID" value="MDC8770384.1"/>
    <property type="molecule type" value="Genomic_DNA"/>
</dbReference>
<comment type="catalytic activity">
    <reaction evidence="5">
        <text>ethanolamine = acetaldehyde + NH4(+)</text>
        <dbReference type="Rhea" id="RHEA:15313"/>
        <dbReference type="ChEBI" id="CHEBI:15343"/>
        <dbReference type="ChEBI" id="CHEBI:28938"/>
        <dbReference type="ChEBI" id="CHEBI:57603"/>
        <dbReference type="EC" id="4.3.1.7"/>
    </reaction>
</comment>
<evidence type="ECO:0000256" key="3">
    <source>
        <dbReference type="ARBA" id="ARBA00023285"/>
    </source>
</evidence>
<organism evidence="6 7">
    <name type="scientific">Roseateles albus</name>
    <dbReference type="NCBI Taxonomy" id="2987525"/>
    <lineage>
        <taxon>Bacteria</taxon>
        <taxon>Pseudomonadati</taxon>
        <taxon>Pseudomonadota</taxon>
        <taxon>Betaproteobacteria</taxon>
        <taxon>Burkholderiales</taxon>
        <taxon>Sphaerotilaceae</taxon>
        <taxon>Roseateles</taxon>
    </lineage>
</organism>
<evidence type="ECO:0000256" key="5">
    <source>
        <dbReference type="HAMAP-Rule" id="MF_00601"/>
    </source>
</evidence>
<dbReference type="PANTHER" id="PTHR39330:SF1">
    <property type="entry name" value="ETHANOLAMINE AMMONIA-LYASE SMALL SUBUNIT"/>
    <property type="match status" value="1"/>
</dbReference>
<keyword evidence="2 5" id="KW-0456">Lyase</keyword>
<dbReference type="Proteomes" id="UP001221189">
    <property type="component" value="Unassembled WGS sequence"/>
</dbReference>
<dbReference type="GO" id="GO:0008851">
    <property type="term" value="F:ethanolamine ammonia-lyase activity"/>
    <property type="evidence" value="ECO:0007669"/>
    <property type="project" value="UniProtKB-EC"/>
</dbReference>
<evidence type="ECO:0000256" key="1">
    <source>
        <dbReference type="ARBA" id="ARBA00022628"/>
    </source>
</evidence>
<name>A0ABT5KAD0_9BURK</name>
<comment type="subcellular location">
    <subcellularLocation>
        <location evidence="5">Bacterial microcompartment</location>
    </subcellularLocation>
</comment>
<feature type="binding site" evidence="5">
    <location>
        <position position="186"/>
    </location>
    <ligand>
        <name>adenosylcob(III)alamin</name>
        <dbReference type="ChEBI" id="CHEBI:18408"/>
    </ligand>
</feature>
<dbReference type="InterPro" id="IPR009246">
    <property type="entry name" value="EutC"/>
</dbReference>
<comment type="caution">
    <text evidence="6">The sequence shown here is derived from an EMBL/GenBank/DDBJ whole genome shotgun (WGS) entry which is preliminary data.</text>
</comment>
<evidence type="ECO:0000256" key="4">
    <source>
        <dbReference type="ARBA" id="ARBA00024446"/>
    </source>
</evidence>
<comment type="function">
    <text evidence="5">Catalyzes the deamination of various vicinal amino-alcohols to oxo compounds. Allows this organism to utilize ethanolamine as the sole source of nitrogen and carbon in the presence of external vitamin B12.</text>
</comment>
<feature type="binding site" evidence="5">
    <location>
        <position position="165"/>
    </location>
    <ligand>
        <name>adenosylcob(III)alamin</name>
        <dbReference type="ChEBI" id="CHEBI:18408"/>
    </ligand>
</feature>
<dbReference type="InterPro" id="IPR042255">
    <property type="entry name" value="EutC_N"/>
</dbReference>
<keyword evidence="4 5" id="KW-1283">Bacterial microcompartment</keyword>
<accession>A0ABT5KAD0</accession>
<comment type="pathway">
    <text evidence="5">Amine and polyamine degradation; ethanolamine degradation.</text>
</comment>
<dbReference type="Gene3D" id="1.10.30.40">
    <property type="entry name" value="Ethanolamine ammonia-lyase light chain (EutC), N-terminal domain"/>
    <property type="match status" value="1"/>
</dbReference>
<evidence type="ECO:0000313" key="7">
    <source>
        <dbReference type="Proteomes" id="UP001221189"/>
    </source>
</evidence>
<comment type="cofactor">
    <cofactor evidence="5">
        <name>adenosylcob(III)alamin</name>
        <dbReference type="ChEBI" id="CHEBI:18408"/>
    </cofactor>
    <text evidence="5">Binds between the large and small subunits.</text>
</comment>
<dbReference type="EC" id="4.3.1.7" evidence="5"/>